<organism evidence="1 2">
    <name type="scientific">Acetobacterium woodii (strain ATCC 29683 / DSM 1030 / JCM 2381 / KCTC 1655 / WB1)</name>
    <dbReference type="NCBI Taxonomy" id="931626"/>
    <lineage>
        <taxon>Bacteria</taxon>
        <taxon>Bacillati</taxon>
        <taxon>Bacillota</taxon>
        <taxon>Clostridia</taxon>
        <taxon>Eubacteriales</taxon>
        <taxon>Eubacteriaceae</taxon>
        <taxon>Acetobacterium</taxon>
    </lineage>
</organism>
<keyword evidence="2" id="KW-1185">Reference proteome</keyword>
<name>H6LC90_ACEWD</name>
<dbReference type="AlphaFoldDB" id="H6LC90"/>
<reference evidence="2" key="1">
    <citation type="submission" date="2011-07" db="EMBL/GenBank/DDBJ databases">
        <title>Complete genome sequence of Acetobacterium woodii.</title>
        <authorList>
            <person name="Poehlein A."/>
            <person name="Schmidt S."/>
            <person name="Kaster A.-K."/>
            <person name="Goenrich M."/>
            <person name="Vollmers J."/>
            <person name="Thuermer A."/>
            <person name="Gottschalk G."/>
            <person name="Thauer R.K."/>
            <person name="Daniel R."/>
            <person name="Mueller V."/>
        </authorList>
    </citation>
    <scope>NUCLEOTIDE SEQUENCE [LARGE SCALE GENOMIC DNA]</scope>
    <source>
        <strain evidence="2">ATCC 29683 / DSM 1030 / JCM 2381 / KCTC 1655 / WB1</strain>
    </source>
</reference>
<accession>H6LC90</accession>
<evidence type="ECO:0000313" key="2">
    <source>
        <dbReference type="Proteomes" id="UP000007177"/>
    </source>
</evidence>
<sequence length="61" mass="7103">MIARLEEYTWSSYDKVIQGYQGNPIALDVEIIKDYFPTVADFVRFSKKDNQNVSKSIKNLD</sequence>
<protein>
    <submittedName>
        <fullName evidence="1">Uncharacterized protein</fullName>
    </submittedName>
</protein>
<evidence type="ECO:0000313" key="1">
    <source>
        <dbReference type="EMBL" id="AFA50205.1"/>
    </source>
</evidence>
<gene>
    <name evidence="1" type="ordered locus">Awo_c34810</name>
</gene>
<dbReference type="KEGG" id="awo:Awo_c34810"/>
<reference evidence="1 2" key="2">
    <citation type="journal article" date="2012" name="PLoS ONE">
        <title>An ancient pathway combining carbon dioxide fixation with the generation and utilization of a sodium ion gradient for ATP synthesis.</title>
        <authorList>
            <person name="Poehlein A."/>
            <person name="Schmidt S."/>
            <person name="Kaster A.K."/>
            <person name="Goenrich M."/>
            <person name="Vollmers J."/>
            <person name="Thurmer A."/>
            <person name="Bertsch J."/>
            <person name="Schuchmann K."/>
            <person name="Voigt B."/>
            <person name="Hecker M."/>
            <person name="Daniel R."/>
            <person name="Thauer R.K."/>
            <person name="Gottschalk G."/>
            <person name="Muller V."/>
        </authorList>
    </citation>
    <scope>NUCLEOTIDE SEQUENCE [LARGE SCALE GENOMIC DNA]</scope>
    <source>
        <strain evidence="2">ATCC 29683 / DSM 1030 / JCM 2381 / KCTC 1655 / WB1</strain>
    </source>
</reference>
<proteinExistence type="predicted"/>
<dbReference type="RefSeq" id="WP_014357791.1">
    <property type="nucleotide sequence ID" value="NC_016894.1"/>
</dbReference>
<dbReference type="EMBL" id="CP002987">
    <property type="protein sequence ID" value="AFA50205.1"/>
    <property type="molecule type" value="Genomic_DNA"/>
</dbReference>
<dbReference type="STRING" id="931626.Awo_c34810"/>
<dbReference type="Proteomes" id="UP000007177">
    <property type="component" value="Chromosome"/>
</dbReference>
<dbReference type="HOGENOM" id="CLU_2911799_0_0_9"/>
<dbReference type="OrthoDB" id="9788881at2"/>